<organism evidence="3">
    <name type="scientific">Hemiselmis andersenii</name>
    <name type="common">Cryptophyte alga</name>
    <dbReference type="NCBI Taxonomy" id="464988"/>
    <lineage>
        <taxon>Eukaryota</taxon>
        <taxon>Cryptophyceae</taxon>
        <taxon>Cryptomonadales</taxon>
        <taxon>Hemiselmidaceae</taxon>
        <taxon>Hemiselmis</taxon>
    </lineage>
</organism>
<sequence>MRAPTVLALLLVSLACATAFMTHSVGLRGTANKASALSVESLRGGRLAVSRVMMAEGEGEKKKGGLGQALGSGLAGWSKTMDALDDVLDDEDGEGSAKKATPMTKEEKEAKDQKSKEVLFGGREAKIMQAAEKDLDEMEAGDLTRMSDVPIPEPILFNKADFENSVWRVQVEKTGNWFSGNYCPDEFLVALGAEEKVEFAGDPLTGGKWYTDSGSLYIERKPIAALGPFGPGKEYYRMSLTGWATEDMTLQAAGVVSGFSPLFPVAILGRCLATSKKEISAEDLKQKIRASVAKVGGGTSAKALKEGGKKKRVKVLDISDDLTEEEERKKMAAEWMPSTIVDNKKDLSNAAAKVSEQMGGSLERLKDTLEDSVENYKNIKD</sequence>
<evidence type="ECO:0000313" key="3">
    <source>
        <dbReference type="EMBL" id="CAD8976869.1"/>
    </source>
</evidence>
<reference evidence="3" key="1">
    <citation type="submission" date="2021-01" db="EMBL/GenBank/DDBJ databases">
        <authorList>
            <person name="Corre E."/>
            <person name="Pelletier E."/>
            <person name="Niang G."/>
            <person name="Scheremetjew M."/>
            <person name="Finn R."/>
            <person name="Kale V."/>
            <person name="Holt S."/>
            <person name="Cochrane G."/>
            <person name="Meng A."/>
            <person name="Brown T."/>
            <person name="Cohen L."/>
        </authorList>
    </citation>
    <scope>NUCLEOTIDE SEQUENCE</scope>
    <source>
        <strain evidence="3">CCMP644</strain>
    </source>
</reference>
<protein>
    <submittedName>
        <fullName evidence="3">Uncharacterized protein</fullName>
    </submittedName>
</protein>
<name>A0A7S1HAH7_HEMAN</name>
<feature type="region of interest" description="Disordered" evidence="1">
    <location>
        <begin position="88"/>
        <end position="115"/>
    </location>
</feature>
<feature type="compositionally biased region" description="Basic and acidic residues" evidence="1">
    <location>
        <begin position="104"/>
        <end position="115"/>
    </location>
</feature>
<dbReference type="AlphaFoldDB" id="A0A7S1HAH7"/>
<feature type="signal peptide" evidence="2">
    <location>
        <begin position="1"/>
        <end position="19"/>
    </location>
</feature>
<keyword evidence="2" id="KW-0732">Signal</keyword>
<dbReference type="EMBL" id="HBFX01046365">
    <property type="protein sequence ID" value="CAD8976869.1"/>
    <property type="molecule type" value="Transcribed_RNA"/>
</dbReference>
<gene>
    <name evidence="3" type="ORF">HAND00432_LOCUS27877</name>
</gene>
<evidence type="ECO:0000256" key="2">
    <source>
        <dbReference type="SAM" id="SignalP"/>
    </source>
</evidence>
<feature type="chain" id="PRO_5030818456" evidence="2">
    <location>
        <begin position="20"/>
        <end position="381"/>
    </location>
</feature>
<accession>A0A7S1HAH7</accession>
<proteinExistence type="predicted"/>
<evidence type="ECO:0000256" key="1">
    <source>
        <dbReference type="SAM" id="MobiDB-lite"/>
    </source>
</evidence>
<dbReference type="PROSITE" id="PS51257">
    <property type="entry name" value="PROKAR_LIPOPROTEIN"/>
    <property type="match status" value="1"/>
</dbReference>